<dbReference type="AlphaFoldDB" id="R7UTC7"/>
<keyword evidence="5" id="KW-1185">Reference proteome</keyword>
<dbReference type="PANTHER" id="PTHR19143">
    <property type="entry name" value="FIBRINOGEN/TENASCIN/ANGIOPOEITIN"/>
    <property type="match status" value="1"/>
</dbReference>
<reference evidence="5" key="1">
    <citation type="submission" date="2012-12" db="EMBL/GenBank/DDBJ databases">
        <authorList>
            <person name="Hellsten U."/>
            <person name="Grimwood J."/>
            <person name="Chapman J.A."/>
            <person name="Shapiro H."/>
            <person name="Aerts A."/>
            <person name="Otillar R.P."/>
            <person name="Terry A.Y."/>
            <person name="Boore J.L."/>
            <person name="Simakov O."/>
            <person name="Marletaz F."/>
            <person name="Cho S.-J."/>
            <person name="Edsinger-Gonzales E."/>
            <person name="Havlak P."/>
            <person name="Kuo D.-H."/>
            <person name="Larsson T."/>
            <person name="Lv J."/>
            <person name="Arendt D."/>
            <person name="Savage R."/>
            <person name="Osoegawa K."/>
            <person name="de Jong P."/>
            <person name="Lindberg D.R."/>
            <person name="Seaver E.C."/>
            <person name="Weisblat D.A."/>
            <person name="Putnam N.H."/>
            <person name="Grigoriev I.V."/>
            <person name="Rokhsar D.S."/>
        </authorList>
    </citation>
    <scope>NUCLEOTIDE SEQUENCE</scope>
    <source>
        <strain evidence="5">I ESC-2004</strain>
    </source>
</reference>
<evidence type="ECO:0000259" key="2">
    <source>
        <dbReference type="PROSITE" id="PS51406"/>
    </source>
</evidence>
<protein>
    <recommendedName>
        <fullName evidence="2">Fibrinogen C-terminal domain-containing protein</fullName>
    </recommendedName>
</protein>
<dbReference type="InterPro" id="IPR014716">
    <property type="entry name" value="Fibrinogen_a/b/g_C_1"/>
</dbReference>
<accession>R7UTC7</accession>
<reference evidence="3 5" key="2">
    <citation type="journal article" date="2013" name="Nature">
        <title>Insights into bilaterian evolution from three spiralian genomes.</title>
        <authorList>
            <person name="Simakov O."/>
            <person name="Marletaz F."/>
            <person name="Cho S.J."/>
            <person name="Edsinger-Gonzales E."/>
            <person name="Havlak P."/>
            <person name="Hellsten U."/>
            <person name="Kuo D.H."/>
            <person name="Larsson T."/>
            <person name="Lv J."/>
            <person name="Arendt D."/>
            <person name="Savage R."/>
            <person name="Osoegawa K."/>
            <person name="de Jong P."/>
            <person name="Grimwood J."/>
            <person name="Chapman J.A."/>
            <person name="Shapiro H."/>
            <person name="Aerts A."/>
            <person name="Otillar R.P."/>
            <person name="Terry A.Y."/>
            <person name="Boore J.L."/>
            <person name="Grigoriev I.V."/>
            <person name="Lindberg D.R."/>
            <person name="Seaver E.C."/>
            <person name="Weisblat D.A."/>
            <person name="Putnam N.H."/>
            <person name="Rokhsar D.S."/>
        </authorList>
    </citation>
    <scope>NUCLEOTIDE SEQUENCE</scope>
    <source>
        <strain evidence="3 5">I ESC-2004</strain>
    </source>
</reference>
<dbReference type="Gene3D" id="3.90.215.10">
    <property type="entry name" value="Gamma Fibrinogen, chain A, domain 1"/>
    <property type="match status" value="1"/>
</dbReference>
<organism evidence="3">
    <name type="scientific">Capitella teleta</name>
    <name type="common">Polychaete worm</name>
    <dbReference type="NCBI Taxonomy" id="283909"/>
    <lineage>
        <taxon>Eukaryota</taxon>
        <taxon>Metazoa</taxon>
        <taxon>Spiralia</taxon>
        <taxon>Lophotrochozoa</taxon>
        <taxon>Annelida</taxon>
        <taxon>Polychaeta</taxon>
        <taxon>Sedentaria</taxon>
        <taxon>Scolecida</taxon>
        <taxon>Capitellidae</taxon>
        <taxon>Capitella</taxon>
    </lineage>
</organism>
<dbReference type="SUPFAM" id="SSF56496">
    <property type="entry name" value="Fibrinogen C-terminal domain-like"/>
    <property type="match status" value="1"/>
</dbReference>
<name>R7UTC7_CAPTE</name>
<reference evidence="4" key="3">
    <citation type="submission" date="2015-06" db="UniProtKB">
        <authorList>
            <consortium name="EnsemblMetazoa"/>
        </authorList>
    </citation>
    <scope>IDENTIFICATION</scope>
</reference>
<dbReference type="STRING" id="283909.R7UTC7"/>
<dbReference type="GO" id="GO:0005615">
    <property type="term" value="C:extracellular space"/>
    <property type="evidence" value="ECO:0007669"/>
    <property type="project" value="TreeGrafter"/>
</dbReference>
<gene>
    <name evidence="3" type="ORF">CAPTEDRAFT_216531</name>
</gene>
<dbReference type="PROSITE" id="PS00514">
    <property type="entry name" value="FIBRINOGEN_C_1"/>
    <property type="match status" value="1"/>
</dbReference>
<dbReference type="HOGENOM" id="CLU_038628_6_2_1"/>
<dbReference type="FunFam" id="3.90.215.10:FF:000001">
    <property type="entry name" value="Tenascin isoform 1"/>
    <property type="match status" value="1"/>
</dbReference>
<dbReference type="Pfam" id="PF00147">
    <property type="entry name" value="Fibrinogen_C"/>
    <property type="match status" value="1"/>
</dbReference>
<dbReference type="Proteomes" id="UP000014760">
    <property type="component" value="Unassembled WGS sequence"/>
</dbReference>
<dbReference type="OMA" id="HTSINCA"/>
<dbReference type="InterPro" id="IPR050373">
    <property type="entry name" value="Fibrinogen_C-term_domain"/>
</dbReference>
<dbReference type="OrthoDB" id="6345539at2759"/>
<keyword evidence="1" id="KW-1015">Disulfide bond</keyword>
<dbReference type="SMART" id="SM00186">
    <property type="entry name" value="FBG"/>
    <property type="match status" value="1"/>
</dbReference>
<proteinExistence type="predicted"/>
<dbReference type="InterPro" id="IPR002181">
    <property type="entry name" value="Fibrinogen_a/b/g_C_dom"/>
</dbReference>
<dbReference type="PROSITE" id="PS51406">
    <property type="entry name" value="FIBRINOGEN_C_2"/>
    <property type="match status" value="1"/>
</dbReference>
<evidence type="ECO:0000313" key="4">
    <source>
        <dbReference type="EnsemblMetazoa" id="CapteP216531"/>
    </source>
</evidence>
<dbReference type="NCBIfam" id="NF040941">
    <property type="entry name" value="GGGWT_bact"/>
    <property type="match status" value="1"/>
</dbReference>
<evidence type="ECO:0000256" key="1">
    <source>
        <dbReference type="ARBA" id="ARBA00023157"/>
    </source>
</evidence>
<sequence>MKDEINDLEISLKVGVSCKELRSKGYSIGGVYTIRSPETGEMKAYCDMETDGGGWLVFQRRKDGSQDFYLTWDEYAKGFGDLNNEFWLGNRKLHTLTAQKPHEVWIDLKDDNDTRFARYSKFKVGPESDNFRLAIGGYSGDAGDSMTYHNKFKFSTKDEDHDNWRRVDCAKTHKGGWWYASCHRSNRNGLYFNGTYTDSPRGLEWNGWSDNAVSLKFTEMKIRPLE</sequence>
<dbReference type="CDD" id="cd00087">
    <property type="entry name" value="FReD"/>
    <property type="match status" value="1"/>
</dbReference>
<dbReference type="EMBL" id="KB300095">
    <property type="protein sequence ID" value="ELU07167.1"/>
    <property type="molecule type" value="Genomic_DNA"/>
</dbReference>
<dbReference type="InterPro" id="IPR036056">
    <property type="entry name" value="Fibrinogen-like_C"/>
</dbReference>
<dbReference type="EMBL" id="AMQN01007144">
    <property type="status" value="NOT_ANNOTATED_CDS"/>
    <property type="molecule type" value="Genomic_DNA"/>
</dbReference>
<dbReference type="EnsemblMetazoa" id="CapteT216531">
    <property type="protein sequence ID" value="CapteP216531"/>
    <property type="gene ID" value="CapteG216531"/>
</dbReference>
<feature type="domain" description="Fibrinogen C-terminal" evidence="2">
    <location>
        <begin position="9"/>
        <end position="226"/>
    </location>
</feature>
<dbReference type="InterPro" id="IPR020837">
    <property type="entry name" value="Fibrinogen_CS"/>
</dbReference>
<evidence type="ECO:0000313" key="3">
    <source>
        <dbReference type="EMBL" id="ELU07167.1"/>
    </source>
</evidence>
<evidence type="ECO:0000313" key="5">
    <source>
        <dbReference type="Proteomes" id="UP000014760"/>
    </source>
</evidence>